<feature type="binding site" evidence="4">
    <location>
        <position position="241"/>
    </location>
    <ligand>
        <name>substrate</name>
    </ligand>
</feature>
<comment type="similarity">
    <text evidence="2">Belongs to the glycosyl hydrolase 88 family.</text>
</comment>
<feature type="binding site" evidence="4">
    <location>
        <position position="239"/>
    </location>
    <ligand>
        <name>substrate</name>
    </ligand>
</feature>
<dbReference type="STRING" id="1035707.SAMN05216552_100514"/>
<evidence type="ECO:0000256" key="2">
    <source>
        <dbReference type="ARBA" id="ARBA00038358"/>
    </source>
</evidence>
<dbReference type="AlphaFoldDB" id="A0A1I7H6P4"/>
<dbReference type="InterPro" id="IPR008928">
    <property type="entry name" value="6-hairpin_glycosidase_sf"/>
</dbReference>
<gene>
    <name evidence="5" type="ORF">SAMN05216552_100514</name>
</gene>
<feature type="binding site" evidence="4">
    <location>
        <position position="181"/>
    </location>
    <ligand>
        <name>substrate</name>
    </ligand>
</feature>
<evidence type="ECO:0000313" key="6">
    <source>
        <dbReference type="Proteomes" id="UP000199391"/>
    </source>
</evidence>
<dbReference type="SUPFAM" id="SSF48208">
    <property type="entry name" value="Six-hairpin glycosidases"/>
    <property type="match status" value="1"/>
</dbReference>
<feature type="active site" description="Nucleophile" evidence="3">
    <location>
        <position position="120"/>
    </location>
</feature>
<protein>
    <submittedName>
        <fullName evidence="5">Unsaturated chondroitin disaccharide hydrolase</fullName>
    </submittedName>
</protein>
<dbReference type="GO" id="GO:0052757">
    <property type="term" value="F:chondroitin hydrolase activity"/>
    <property type="evidence" value="ECO:0007669"/>
    <property type="project" value="TreeGrafter"/>
</dbReference>
<evidence type="ECO:0000256" key="3">
    <source>
        <dbReference type="PIRSR" id="PIRSR610905-1"/>
    </source>
</evidence>
<dbReference type="RefSeq" id="WP_093554802.1">
    <property type="nucleotide sequence ID" value="NZ_FPBO01000005.1"/>
</dbReference>
<dbReference type="Pfam" id="PF07470">
    <property type="entry name" value="Glyco_hydro_88"/>
    <property type="match status" value="1"/>
</dbReference>
<dbReference type="EMBL" id="FPBO01000005">
    <property type="protein sequence ID" value="SFU56362.1"/>
    <property type="molecule type" value="Genomic_DNA"/>
</dbReference>
<dbReference type="PANTHER" id="PTHR36845">
    <property type="entry name" value="HYDROLASE, PUTATIVE (AFU_ORTHOLOGUE AFUA_7G05090)-RELATED"/>
    <property type="match status" value="1"/>
</dbReference>
<feature type="binding site" evidence="4">
    <location>
        <position position="257"/>
    </location>
    <ligand>
        <name>substrate</name>
    </ligand>
</feature>
<evidence type="ECO:0000256" key="1">
    <source>
        <dbReference type="ARBA" id="ARBA00022801"/>
    </source>
</evidence>
<feature type="binding site" evidence="4">
    <location>
        <position position="253"/>
    </location>
    <ligand>
        <name>substrate</name>
    </ligand>
</feature>
<dbReference type="InterPro" id="IPR052369">
    <property type="entry name" value="UG_Glycosaminoglycan_Hydrolase"/>
</dbReference>
<evidence type="ECO:0000313" key="5">
    <source>
        <dbReference type="EMBL" id="SFU56362.1"/>
    </source>
</evidence>
<dbReference type="Gene3D" id="1.50.10.10">
    <property type="match status" value="1"/>
</dbReference>
<dbReference type="OrthoDB" id="428577at2"/>
<proteinExistence type="inferred from homology"/>
<sequence length="403" mass="44047">MSAPLNHAAIEPLADSPARRRWAGRAAQVDHAALEGAIAHALAAIDRNLAHFGAGFPAPSSVASVYPAMGNVEWTNGFWTGMLWLAYELTGAPRYRDAADIHVRSFHTRQLARQNTNHHDLGFLYSLSCVAGHKLTGDPLAAEAAMGAARLLLERYQPRAGIIQAWGDLSDPAQSGRMIIDCNLNLPLLYWASEHSGEAAFRDAADTHIEAAARHIVRPDGSTFHTFFFDPASGRPLQGKTHQGHADDSCWARGQAWGISGFPLVYRHNGDTRLIALSKVLANYYLNRLPEDGVCHWDLVFTSGAEERDSSAAAIAACGLLELAKSLPLADPLRAEYERAALGTVLELSEGYANHDTQPGGGLLKHAVYHKPHGIGVDESCIWGDYFYLEALVRLTRTWEPYW</sequence>
<dbReference type="InterPro" id="IPR010905">
    <property type="entry name" value="Glyco_hydro_88"/>
</dbReference>
<evidence type="ECO:0000256" key="4">
    <source>
        <dbReference type="PIRSR" id="PIRSR610905-2"/>
    </source>
</evidence>
<keyword evidence="1 5" id="KW-0378">Hydrolase</keyword>
<name>A0A1I7H6P4_9BURK</name>
<dbReference type="Proteomes" id="UP000199391">
    <property type="component" value="Unassembled WGS sequence"/>
</dbReference>
<feature type="binding site" evidence="4">
    <location>
        <position position="120"/>
    </location>
    <ligand>
        <name>substrate</name>
    </ligand>
</feature>
<accession>A0A1I7H6P4</accession>
<feature type="active site" description="Proton donor" evidence="3">
    <location>
        <position position="181"/>
    </location>
</feature>
<organism evidence="5 6">
    <name type="scientific">Pseudoduganella namucuonensis</name>
    <dbReference type="NCBI Taxonomy" id="1035707"/>
    <lineage>
        <taxon>Bacteria</taxon>
        <taxon>Pseudomonadati</taxon>
        <taxon>Pseudomonadota</taxon>
        <taxon>Betaproteobacteria</taxon>
        <taxon>Burkholderiales</taxon>
        <taxon>Oxalobacteraceae</taxon>
        <taxon>Telluria group</taxon>
        <taxon>Pseudoduganella</taxon>
    </lineage>
</organism>
<dbReference type="InterPro" id="IPR012341">
    <property type="entry name" value="6hp_glycosidase-like_sf"/>
</dbReference>
<keyword evidence="6" id="KW-1185">Reference proteome</keyword>
<reference evidence="6" key="1">
    <citation type="submission" date="2016-10" db="EMBL/GenBank/DDBJ databases">
        <authorList>
            <person name="Varghese N."/>
            <person name="Submissions S."/>
        </authorList>
    </citation>
    <scope>NUCLEOTIDE SEQUENCE [LARGE SCALE GENOMIC DNA]</scope>
    <source>
        <strain evidence="6">CGMCC 1.11014</strain>
    </source>
</reference>
<dbReference type="GO" id="GO:0000272">
    <property type="term" value="P:polysaccharide catabolic process"/>
    <property type="evidence" value="ECO:0007669"/>
    <property type="project" value="TreeGrafter"/>
</dbReference>
<dbReference type="PANTHER" id="PTHR36845:SF1">
    <property type="entry name" value="HYDROLASE, PUTATIVE (AFU_ORTHOLOGUE AFUA_7G05090)-RELATED"/>
    <property type="match status" value="1"/>
</dbReference>